<dbReference type="Proteomes" id="UP001549921">
    <property type="component" value="Unassembled WGS sequence"/>
</dbReference>
<dbReference type="Pfam" id="PF03564">
    <property type="entry name" value="DUF1759"/>
    <property type="match status" value="1"/>
</dbReference>
<sequence>MTSDKSPFKLNLSPSDDEVLKALVKTRGIIKSRLTRLSNYVNNLVSQDLPIQKRIDLKLRMKATASLLSEFNDVQTQIEKTVPDADLDKQLTKREQFEDSYYNVLARAECILDSYTEVNASPSASNSNLQSIKLPTINMPTFDGVYEHWLEFRDTFISLVHNSKEISSIQKFHYLKSSLKGSAELVIDSLEFSASNYAVAWELLLNRYNNNRLLVHNHVKSLFSIAKISKESPHTLRRLIDTILKNLRALKILGEPVDHWDTLVIYIITSKLDETTEREWEQYKGTSLNQSESKKSLKVDDLIKFLKDRADMLETLLVSHSPSYKFSQDNKKQHFTSHNKIQCNVSTNKPQQGPRNCPMCNANHPLYSCERFLDSDLNSKLKLISKHKLCENCLRSGHSLGTCKFGPCRKCNKKHNTLIHNDSSDTDQAVSLHTFDTAASTGCTPPAASPPPADTIPLQIPFSQVNSAHIDNDLYHSNQPARVGAVLLSTALVEVADAHNRYHLARALLDSGSQHCFITQRLCDTLNANILQSTYEIRGIGNSITQSTQICDVEIKSRIKDFSKQIRCFVLPNITSTLPAACKHSAQQFRVPNNIQLADPQYFESQNIDLLLGADIFWELLCDGKMRLPNGPFLHNTLLGWIVSGPINTRNNSRSVLCNFSHSVDDIDAQLRRFWELEELPRTGKVLTDEEHACENHFVATTTRESDGRFCVRIPFKESPDMLGESLAQAERRFLALEKRLDRNPSYKQLYADFIHEYISLGHMTRVYSYDKPHYFMPHHGVFREHSTTTKLRAVFDASAATTTGKSLNDLQLVGPPIQSDLVAILLRFRQHRYTACADIEKMYRQCLVHESQRDLQLIVWRDDPSEPLGIYRLNTVTYGTASAPFLSVRCLMQLALDCVDPDVKRIITDHFYVDDMILSMDNKFELLKLCEKTKDVLKSGCFPLRKWVFNFEYDQSLTSISTSKDLALGENVQSKTLGLGLFHATDEFHFQTQFKNDTAIVTKRTILSHVSQIFDPLGLLSPTIMIAKVLLQRLWLLQLDWDDEVPSDVTRAWGRFVNGLSALTTIRIPRQAIASEAIRIELHIFTDASQTAYSACVYVRTVTNQGITVRLLCSKGKVAPIKPVSIPRLELCGALLGARLYDKVHKSLTCHFDNVMFWTDSTIVLGWLHMSPNLQKTFVQNRTAEIHELAKELPWRHVNGKENPADLVSRGVSMDDLSSSSFWWEGPAFLHEPSFRCTELPTQSLDTQDLPELKSSATHAFISEPVQPTFFPFVRFSQFARMRRAMAYVHRFIHNARNKNNKRTDVLTVDELREADRTLVRLAQLESFPGELASLSKNRTLASKHSLLKLNLFLDDDRIIRVGGRIVNSPDFSFDKKHPILLAAKHHFTLLLFRHEHKNLFHAGPQALLFNIREMWWPIAGRNLARAVVHGCVTCRRLRGKTLTPLMGNLPEERITPGFPFMHCGVDYAGPMFILNRKGRGASVTKCYVCLFVCFVTRAIHLEVASDLSSDAYLLALKRFISRRGKPIEIVSDNGTNFVGVANEFAKFLSSCSPEIIEYATSQNIRFKFSVPHTPHFGGLMEAGVKSCKYHLRRVIGNSHLTFEEFSTVLAQIEAILNSRPLSPMSSDPSDFNPLSPGHFLVGRPLTAPATKDIADEPAHRLSRYQRVEQIRQQFWTRWAKEYISELQTRIKWRKNTTNLQPGTLVIIKDDRLPPLKWHLGRIIKTIPGKDGVCRVADIQTASGIVRRAFVKICPLIDQ</sequence>
<comment type="caution">
    <text evidence="2">The sequence shown here is derived from an EMBL/GenBank/DDBJ whole genome shotgun (WGS) entry which is preliminary data.</text>
</comment>
<dbReference type="InterPro" id="IPR036397">
    <property type="entry name" value="RNaseH_sf"/>
</dbReference>
<protein>
    <recommendedName>
        <fullName evidence="1">Integrase catalytic domain-containing protein</fullName>
    </recommendedName>
</protein>
<reference evidence="2 3" key="1">
    <citation type="submission" date="2024-06" db="EMBL/GenBank/DDBJ databases">
        <title>A chromosome-level genome assembly of beet webworm, Loxostege sticticalis.</title>
        <authorList>
            <person name="Zhang Y."/>
        </authorList>
    </citation>
    <scope>NUCLEOTIDE SEQUENCE [LARGE SCALE GENOMIC DNA]</scope>
    <source>
        <strain evidence="2">AQ028</strain>
        <tissue evidence="2">Male pupae</tissue>
    </source>
</reference>
<dbReference type="PROSITE" id="PS50994">
    <property type="entry name" value="INTEGRASE"/>
    <property type="match status" value="1"/>
</dbReference>
<evidence type="ECO:0000259" key="1">
    <source>
        <dbReference type="PROSITE" id="PS50994"/>
    </source>
</evidence>
<dbReference type="InterPro" id="IPR040676">
    <property type="entry name" value="DUF5641"/>
</dbReference>
<dbReference type="GO" id="GO:0071897">
    <property type="term" value="P:DNA biosynthetic process"/>
    <property type="evidence" value="ECO:0007669"/>
    <property type="project" value="UniProtKB-ARBA"/>
</dbReference>
<evidence type="ECO:0000313" key="3">
    <source>
        <dbReference type="Proteomes" id="UP001549921"/>
    </source>
</evidence>
<dbReference type="InterPro" id="IPR008737">
    <property type="entry name" value="DUF1758"/>
</dbReference>
<dbReference type="CDD" id="cd01644">
    <property type="entry name" value="RT_pepA17"/>
    <property type="match status" value="1"/>
</dbReference>
<organism evidence="2 3">
    <name type="scientific">Loxostege sticticalis</name>
    <name type="common">Beet webworm moth</name>
    <dbReference type="NCBI Taxonomy" id="481309"/>
    <lineage>
        <taxon>Eukaryota</taxon>
        <taxon>Metazoa</taxon>
        <taxon>Ecdysozoa</taxon>
        <taxon>Arthropoda</taxon>
        <taxon>Hexapoda</taxon>
        <taxon>Insecta</taxon>
        <taxon>Pterygota</taxon>
        <taxon>Neoptera</taxon>
        <taxon>Endopterygota</taxon>
        <taxon>Lepidoptera</taxon>
        <taxon>Glossata</taxon>
        <taxon>Ditrysia</taxon>
        <taxon>Pyraloidea</taxon>
        <taxon>Crambidae</taxon>
        <taxon>Pyraustinae</taxon>
        <taxon>Loxostege</taxon>
    </lineage>
</organism>
<dbReference type="Gene3D" id="2.40.70.10">
    <property type="entry name" value="Acid Proteases"/>
    <property type="match status" value="1"/>
</dbReference>
<dbReference type="InterPro" id="IPR012337">
    <property type="entry name" value="RNaseH-like_sf"/>
</dbReference>
<dbReference type="Pfam" id="PF18701">
    <property type="entry name" value="DUF5641"/>
    <property type="match status" value="1"/>
</dbReference>
<dbReference type="PANTHER" id="PTHR47331">
    <property type="entry name" value="PHD-TYPE DOMAIN-CONTAINING PROTEIN"/>
    <property type="match status" value="1"/>
</dbReference>
<evidence type="ECO:0000313" key="2">
    <source>
        <dbReference type="EMBL" id="KAL0821691.1"/>
    </source>
</evidence>
<dbReference type="Pfam" id="PF05585">
    <property type="entry name" value="DUF1758"/>
    <property type="match status" value="1"/>
</dbReference>
<dbReference type="Pfam" id="PF05380">
    <property type="entry name" value="Peptidase_A17"/>
    <property type="match status" value="1"/>
</dbReference>
<feature type="domain" description="Integrase catalytic" evidence="1">
    <location>
        <begin position="1457"/>
        <end position="1646"/>
    </location>
</feature>
<proteinExistence type="predicted"/>
<gene>
    <name evidence="2" type="ORF">ABMA28_005123</name>
</gene>
<dbReference type="InterPro" id="IPR008042">
    <property type="entry name" value="Retrotrans_Pao"/>
</dbReference>
<dbReference type="CDD" id="cd00303">
    <property type="entry name" value="retropepsin_like"/>
    <property type="match status" value="1"/>
</dbReference>
<accession>A0ABD0SPZ5</accession>
<dbReference type="EMBL" id="JBEDNZ010000017">
    <property type="protein sequence ID" value="KAL0821691.1"/>
    <property type="molecule type" value="Genomic_DNA"/>
</dbReference>
<dbReference type="PANTHER" id="PTHR47331:SF5">
    <property type="entry name" value="RIBONUCLEASE H"/>
    <property type="match status" value="1"/>
</dbReference>
<dbReference type="SUPFAM" id="SSF53098">
    <property type="entry name" value="Ribonuclease H-like"/>
    <property type="match status" value="1"/>
</dbReference>
<dbReference type="SUPFAM" id="SSF56672">
    <property type="entry name" value="DNA/RNA polymerases"/>
    <property type="match status" value="1"/>
</dbReference>
<dbReference type="InterPro" id="IPR021109">
    <property type="entry name" value="Peptidase_aspartic_dom_sf"/>
</dbReference>
<dbReference type="InterPro" id="IPR005312">
    <property type="entry name" value="DUF1759"/>
</dbReference>
<dbReference type="Gene3D" id="3.30.420.10">
    <property type="entry name" value="Ribonuclease H-like superfamily/Ribonuclease H"/>
    <property type="match status" value="1"/>
</dbReference>
<name>A0ABD0SPZ5_LOXSC</name>
<dbReference type="GO" id="GO:0042575">
    <property type="term" value="C:DNA polymerase complex"/>
    <property type="evidence" value="ECO:0007669"/>
    <property type="project" value="UniProtKB-ARBA"/>
</dbReference>
<dbReference type="InterPro" id="IPR001584">
    <property type="entry name" value="Integrase_cat-core"/>
</dbReference>
<dbReference type="InterPro" id="IPR043502">
    <property type="entry name" value="DNA/RNA_pol_sf"/>
</dbReference>